<dbReference type="AlphaFoldDB" id="A0A383E2Y4"/>
<dbReference type="EMBL" id="UINC01222139">
    <property type="protein sequence ID" value="SVE50790.1"/>
    <property type="molecule type" value="Genomic_DNA"/>
</dbReference>
<sequence length="28" mass="3260">MIDFFSAKHKLLEQHNGEVKNGQAIKYI</sequence>
<gene>
    <name evidence="1" type="ORF">METZ01_LOCUS503644</name>
</gene>
<proteinExistence type="predicted"/>
<protein>
    <submittedName>
        <fullName evidence="1">Uncharacterized protein</fullName>
    </submittedName>
</protein>
<name>A0A383E2Y4_9ZZZZ</name>
<accession>A0A383E2Y4</accession>
<reference evidence="1" key="1">
    <citation type="submission" date="2018-05" db="EMBL/GenBank/DDBJ databases">
        <authorList>
            <person name="Lanie J.A."/>
            <person name="Ng W.-L."/>
            <person name="Kazmierczak K.M."/>
            <person name="Andrzejewski T.M."/>
            <person name="Davidsen T.M."/>
            <person name="Wayne K.J."/>
            <person name="Tettelin H."/>
            <person name="Glass J.I."/>
            <person name="Rusch D."/>
            <person name="Podicherti R."/>
            <person name="Tsui H.-C.T."/>
            <person name="Winkler M.E."/>
        </authorList>
    </citation>
    <scope>NUCLEOTIDE SEQUENCE</scope>
</reference>
<evidence type="ECO:0000313" key="1">
    <source>
        <dbReference type="EMBL" id="SVE50790.1"/>
    </source>
</evidence>
<organism evidence="1">
    <name type="scientific">marine metagenome</name>
    <dbReference type="NCBI Taxonomy" id="408172"/>
    <lineage>
        <taxon>unclassified sequences</taxon>
        <taxon>metagenomes</taxon>
        <taxon>ecological metagenomes</taxon>
    </lineage>
</organism>